<evidence type="ECO:0008006" key="4">
    <source>
        <dbReference type="Google" id="ProtNLM"/>
    </source>
</evidence>
<proteinExistence type="predicted"/>
<feature type="compositionally biased region" description="Acidic residues" evidence="1">
    <location>
        <begin position="1"/>
        <end position="12"/>
    </location>
</feature>
<evidence type="ECO:0000256" key="1">
    <source>
        <dbReference type="SAM" id="MobiDB-lite"/>
    </source>
</evidence>
<evidence type="ECO:0000313" key="2">
    <source>
        <dbReference type="EMBL" id="KAG6369914.1"/>
    </source>
</evidence>
<feature type="compositionally biased region" description="Basic and acidic residues" evidence="1">
    <location>
        <begin position="105"/>
        <end position="115"/>
    </location>
</feature>
<comment type="caution">
    <text evidence="2">The sequence shown here is derived from an EMBL/GenBank/DDBJ whole genome shotgun (WGS) entry which is preliminary data.</text>
</comment>
<keyword evidence="3" id="KW-1185">Reference proteome</keyword>
<reference evidence="2" key="1">
    <citation type="submission" date="2021-03" db="EMBL/GenBank/DDBJ databases">
        <title>Evolutionary innovations through gain and loss of genes in the ectomycorrhizal Boletales.</title>
        <authorList>
            <person name="Wu G."/>
            <person name="Miyauchi S."/>
            <person name="Morin E."/>
            <person name="Yang Z.-L."/>
            <person name="Xu J."/>
            <person name="Martin F.M."/>
        </authorList>
    </citation>
    <scope>NUCLEOTIDE SEQUENCE</scope>
    <source>
        <strain evidence="2">BR01</strain>
    </source>
</reference>
<accession>A0A8I2YDM8</accession>
<feature type="region of interest" description="Disordered" evidence="1">
    <location>
        <begin position="84"/>
        <end position="124"/>
    </location>
</feature>
<dbReference type="Proteomes" id="UP000683000">
    <property type="component" value="Unassembled WGS sequence"/>
</dbReference>
<organism evidence="2 3">
    <name type="scientific">Boletus reticuloceps</name>
    <dbReference type="NCBI Taxonomy" id="495285"/>
    <lineage>
        <taxon>Eukaryota</taxon>
        <taxon>Fungi</taxon>
        <taxon>Dikarya</taxon>
        <taxon>Basidiomycota</taxon>
        <taxon>Agaricomycotina</taxon>
        <taxon>Agaricomycetes</taxon>
        <taxon>Agaricomycetidae</taxon>
        <taxon>Boletales</taxon>
        <taxon>Boletineae</taxon>
        <taxon>Boletaceae</taxon>
        <taxon>Boletoideae</taxon>
        <taxon>Boletus</taxon>
    </lineage>
</organism>
<feature type="region of interest" description="Disordered" evidence="1">
    <location>
        <begin position="1"/>
        <end position="26"/>
    </location>
</feature>
<dbReference type="AlphaFoldDB" id="A0A8I2YDM8"/>
<sequence length="147" mass="16606">MRVEDEDEEVDDQCGTRGWTAPEVEKRHSPIKADRWACGRVLLSLLGRFGKEDESLRVFAKDLMAHDPKQRPSMLEWGRYSALPFSDAGNIGNSDARKASRPRRDRVDGDGEDTKPPNVKKLRLESGQCNMGGFRDYYGLGIKVEAH</sequence>
<name>A0A8I2YDM8_9AGAM</name>
<dbReference type="Gene3D" id="1.10.510.10">
    <property type="entry name" value="Transferase(Phosphotransferase) domain 1"/>
    <property type="match status" value="1"/>
</dbReference>
<dbReference type="SUPFAM" id="SSF56112">
    <property type="entry name" value="Protein kinase-like (PK-like)"/>
    <property type="match status" value="1"/>
</dbReference>
<protein>
    <recommendedName>
        <fullName evidence="4">Protein kinase domain-containing protein</fullName>
    </recommendedName>
</protein>
<dbReference type="OrthoDB" id="4062651at2759"/>
<evidence type="ECO:0000313" key="3">
    <source>
        <dbReference type="Proteomes" id="UP000683000"/>
    </source>
</evidence>
<gene>
    <name evidence="2" type="ORF">JVT61DRAFT_13381</name>
</gene>
<dbReference type="EMBL" id="JAGFBS010000061">
    <property type="protein sequence ID" value="KAG6369914.1"/>
    <property type="molecule type" value="Genomic_DNA"/>
</dbReference>
<dbReference type="InterPro" id="IPR011009">
    <property type="entry name" value="Kinase-like_dom_sf"/>
</dbReference>